<dbReference type="SUPFAM" id="SSF46785">
    <property type="entry name" value="Winged helix' DNA-binding domain"/>
    <property type="match status" value="1"/>
</dbReference>
<keyword evidence="2" id="KW-0238">DNA-binding</keyword>
<organism evidence="2 3">
    <name type="scientific">Flexivirga oryzae</name>
    <dbReference type="NCBI Taxonomy" id="1794944"/>
    <lineage>
        <taxon>Bacteria</taxon>
        <taxon>Bacillati</taxon>
        <taxon>Actinomycetota</taxon>
        <taxon>Actinomycetes</taxon>
        <taxon>Micrococcales</taxon>
        <taxon>Dermacoccaceae</taxon>
        <taxon>Flexivirga</taxon>
    </lineage>
</organism>
<proteinExistence type="predicted"/>
<dbReference type="PROSITE" id="PS50995">
    <property type="entry name" value="HTH_MARR_2"/>
    <property type="match status" value="1"/>
</dbReference>
<sequence>MTKQAAPTTPFQVAIDLRAVVARLLRKLRETTPVESITPSQASALSRLSKGGVSTVSALAIAERVRPQSMAATVEALQALGLVTRSKDPNDGRRQIVDLTADGWAQVEGQKEAGVAWLEDVLTEQVTPAELETLAAATAILERVLD</sequence>
<dbReference type="PANTHER" id="PTHR39515:SF2">
    <property type="entry name" value="HTH-TYPE TRANSCRIPTIONAL REGULATOR RV0880"/>
    <property type="match status" value="1"/>
</dbReference>
<dbReference type="AlphaFoldDB" id="A0A839NED1"/>
<evidence type="ECO:0000313" key="3">
    <source>
        <dbReference type="Proteomes" id="UP000559182"/>
    </source>
</evidence>
<dbReference type="Gene3D" id="1.10.10.10">
    <property type="entry name" value="Winged helix-like DNA-binding domain superfamily/Winged helix DNA-binding domain"/>
    <property type="match status" value="1"/>
</dbReference>
<gene>
    <name evidence="2" type="ORF">FHU39_002900</name>
</gene>
<dbReference type="InterPro" id="IPR052526">
    <property type="entry name" value="HTH-type_Bedaq_tolerance"/>
</dbReference>
<dbReference type="SMART" id="SM00347">
    <property type="entry name" value="HTH_MARR"/>
    <property type="match status" value="1"/>
</dbReference>
<name>A0A839NED1_9MICO</name>
<dbReference type="PANTHER" id="PTHR39515">
    <property type="entry name" value="CONSERVED PROTEIN"/>
    <property type="match status" value="1"/>
</dbReference>
<comment type="caution">
    <text evidence="2">The sequence shown here is derived from an EMBL/GenBank/DDBJ whole genome shotgun (WGS) entry which is preliminary data.</text>
</comment>
<dbReference type="Pfam" id="PF01047">
    <property type="entry name" value="MarR"/>
    <property type="match status" value="1"/>
</dbReference>
<protein>
    <submittedName>
        <fullName evidence="2">DNA-binding MarR family transcriptional regulator</fullName>
    </submittedName>
</protein>
<dbReference type="InterPro" id="IPR000835">
    <property type="entry name" value="HTH_MarR-typ"/>
</dbReference>
<dbReference type="GO" id="GO:0003700">
    <property type="term" value="F:DNA-binding transcription factor activity"/>
    <property type="evidence" value="ECO:0007669"/>
    <property type="project" value="InterPro"/>
</dbReference>
<reference evidence="2 3" key="1">
    <citation type="submission" date="2020-08" db="EMBL/GenBank/DDBJ databases">
        <title>Sequencing the genomes of 1000 actinobacteria strains.</title>
        <authorList>
            <person name="Klenk H.-P."/>
        </authorList>
    </citation>
    <scope>NUCLEOTIDE SEQUENCE [LARGE SCALE GENOMIC DNA]</scope>
    <source>
        <strain evidence="2 3">DSM 105369</strain>
    </source>
</reference>
<keyword evidence="3" id="KW-1185">Reference proteome</keyword>
<dbReference type="InterPro" id="IPR036390">
    <property type="entry name" value="WH_DNA-bd_sf"/>
</dbReference>
<dbReference type="GO" id="GO:0003677">
    <property type="term" value="F:DNA binding"/>
    <property type="evidence" value="ECO:0007669"/>
    <property type="project" value="UniProtKB-KW"/>
</dbReference>
<evidence type="ECO:0000313" key="2">
    <source>
        <dbReference type="EMBL" id="MBB2892882.1"/>
    </source>
</evidence>
<dbReference type="InterPro" id="IPR036388">
    <property type="entry name" value="WH-like_DNA-bd_sf"/>
</dbReference>
<dbReference type="EMBL" id="JACHVQ010000002">
    <property type="protein sequence ID" value="MBB2892882.1"/>
    <property type="molecule type" value="Genomic_DNA"/>
</dbReference>
<feature type="domain" description="HTH marR-type" evidence="1">
    <location>
        <begin position="10"/>
        <end position="146"/>
    </location>
</feature>
<dbReference type="RefSeq" id="WP_183321273.1">
    <property type="nucleotide sequence ID" value="NZ_JACHVQ010000002.1"/>
</dbReference>
<dbReference type="Proteomes" id="UP000559182">
    <property type="component" value="Unassembled WGS sequence"/>
</dbReference>
<accession>A0A839NED1</accession>
<evidence type="ECO:0000259" key="1">
    <source>
        <dbReference type="PROSITE" id="PS50995"/>
    </source>
</evidence>